<dbReference type="GO" id="GO:0005739">
    <property type="term" value="C:mitochondrion"/>
    <property type="evidence" value="ECO:0007669"/>
    <property type="project" value="UniProtKB-SubCell"/>
</dbReference>
<comment type="similarity">
    <text evidence="3">Belongs to the alpha-ketoglutarate dehydrogenase component 4 family.</text>
</comment>
<accession>A0A016WY59</accession>
<evidence type="ECO:0000313" key="6">
    <source>
        <dbReference type="Proteomes" id="UP000024635"/>
    </source>
</evidence>
<evidence type="ECO:0000256" key="3">
    <source>
        <dbReference type="ARBA" id="ARBA00043970"/>
    </source>
</evidence>
<comment type="caution">
    <text evidence="5">The sequence shown here is derived from an EMBL/GenBank/DDBJ whole genome shotgun (WGS) entry which is preliminary data.</text>
</comment>
<evidence type="ECO:0000313" key="5">
    <source>
        <dbReference type="EMBL" id="EYC43973.1"/>
    </source>
</evidence>
<evidence type="ECO:0000256" key="1">
    <source>
        <dbReference type="ARBA" id="ARBA00004173"/>
    </source>
</evidence>
<dbReference type="GO" id="GO:0006103">
    <property type="term" value="P:2-oxoglutarate metabolic process"/>
    <property type="evidence" value="ECO:0007669"/>
    <property type="project" value="InterPro"/>
</dbReference>
<dbReference type="STRING" id="53326.A0A016WY59"/>
<keyword evidence="2" id="KW-0496">Mitochondrion</keyword>
<dbReference type="EMBL" id="JARK01000076">
    <property type="protein sequence ID" value="EYC43973.1"/>
    <property type="molecule type" value="Genomic_DNA"/>
</dbReference>
<reference evidence="6" key="1">
    <citation type="journal article" date="2015" name="Nat. Genet.">
        <title>The genome and transcriptome of the zoonotic hookworm Ancylostoma ceylanicum identify infection-specific gene families.</title>
        <authorList>
            <person name="Schwarz E.M."/>
            <person name="Hu Y."/>
            <person name="Antoshechkin I."/>
            <person name="Miller M.M."/>
            <person name="Sternberg P.W."/>
            <person name="Aroian R.V."/>
        </authorList>
    </citation>
    <scope>NUCLEOTIDE SEQUENCE</scope>
    <source>
        <strain evidence="6">HY135</strain>
    </source>
</reference>
<proteinExistence type="inferred from homology"/>
<evidence type="ECO:0008006" key="7">
    <source>
        <dbReference type="Google" id="ProtNLM"/>
    </source>
</evidence>
<organism evidence="5 6">
    <name type="scientific">Ancylostoma ceylanicum</name>
    <dbReference type="NCBI Taxonomy" id="53326"/>
    <lineage>
        <taxon>Eukaryota</taxon>
        <taxon>Metazoa</taxon>
        <taxon>Ecdysozoa</taxon>
        <taxon>Nematoda</taxon>
        <taxon>Chromadorea</taxon>
        <taxon>Rhabditida</taxon>
        <taxon>Rhabditina</taxon>
        <taxon>Rhabditomorpha</taxon>
        <taxon>Strongyloidea</taxon>
        <taxon>Ancylostomatidae</taxon>
        <taxon>Ancylostomatinae</taxon>
        <taxon>Ancylostoma</taxon>
    </lineage>
</organism>
<dbReference type="InterPro" id="IPR020373">
    <property type="entry name" value="Kgd4/YMR-31"/>
</dbReference>
<gene>
    <name evidence="5" type="primary">Acey_s0476.g2156</name>
    <name evidence="5" type="ORF">Y032_0476g2156</name>
</gene>
<dbReference type="Pfam" id="PF10937">
    <property type="entry name" value="Kgd4-YMR31"/>
    <property type="match status" value="1"/>
</dbReference>
<feature type="compositionally biased region" description="Low complexity" evidence="4">
    <location>
        <begin position="45"/>
        <end position="65"/>
    </location>
</feature>
<dbReference type="AlphaFoldDB" id="A0A016WY59"/>
<keyword evidence="6" id="KW-1185">Reference proteome</keyword>
<evidence type="ECO:0000256" key="4">
    <source>
        <dbReference type="SAM" id="MobiDB-lite"/>
    </source>
</evidence>
<dbReference type="OrthoDB" id="2116030at2759"/>
<dbReference type="Proteomes" id="UP000024635">
    <property type="component" value="Unassembled WGS sequence"/>
</dbReference>
<feature type="region of interest" description="Disordered" evidence="4">
    <location>
        <begin position="30"/>
        <end position="96"/>
    </location>
</feature>
<protein>
    <recommendedName>
        <fullName evidence="7">28S ribosomal protein S36, mitochondrial</fullName>
    </recommendedName>
</protein>
<comment type="subcellular location">
    <subcellularLocation>
        <location evidence="1">Mitochondrion</location>
    </subcellularLocation>
</comment>
<dbReference type="PANTHER" id="PTHR31601:SF2">
    <property type="entry name" value="ALPHA-KETOGLUTARATE DEHYDROGENASE COMPONENT 4"/>
    <property type="match status" value="1"/>
</dbReference>
<evidence type="ECO:0000256" key="2">
    <source>
        <dbReference type="ARBA" id="ARBA00023128"/>
    </source>
</evidence>
<sequence>MNTSTVMNAAAARIPMIKFVGARLPRPNFARVSSGPIVSEAQSHPAASPAKSSTGSSGPTPRGSGIAEENLPHYFRRPPISQEECDAINTGGAYGL</sequence>
<dbReference type="PANTHER" id="PTHR31601">
    <property type="entry name" value="28S RIBOSOMAL PROTEIN S36, MITOCHONDRIAL"/>
    <property type="match status" value="1"/>
</dbReference>
<dbReference type="GO" id="GO:0004591">
    <property type="term" value="F:oxoglutarate dehydrogenase (succinyl-transferring) activity"/>
    <property type="evidence" value="ECO:0007669"/>
    <property type="project" value="TreeGrafter"/>
</dbReference>
<accession>A0A0D6LVD7</accession>
<name>A0A016WY59_9BILA</name>